<dbReference type="EMBL" id="JAQQBS010000001">
    <property type="protein sequence ID" value="KAK0176690.1"/>
    <property type="molecule type" value="Genomic_DNA"/>
</dbReference>
<comment type="subcellular location">
    <subcellularLocation>
        <location evidence="1">Membrane</location>
        <topology evidence="1">Multi-pass membrane protein</topology>
    </subcellularLocation>
</comment>
<evidence type="ECO:0000256" key="7">
    <source>
        <dbReference type="PIRNR" id="PIRNR008765"/>
    </source>
</evidence>
<evidence type="ECO:0000259" key="9">
    <source>
        <dbReference type="Pfam" id="PF08510"/>
    </source>
</evidence>
<comment type="function">
    <text evidence="7">Part of the complex catalyzing the transfer of N-acetylglucosamine from UDP-N-acetylglucosamine to phosphatidylinositol, the first step of GPI biosynthesis.</text>
</comment>
<gene>
    <name evidence="10" type="ORF">PV328_000803</name>
</gene>
<evidence type="ECO:0000256" key="1">
    <source>
        <dbReference type="ARBA" id="ARBA00004141"/>
    </source>
</evidence>
<dbReference type="Pfam" id="PF08510">
    <property type="entry name" value="PIG-P"/>
    <property type="match status" value="1"/>
</dbReference>
<keyword evidence="3 7" id="KW-0337">GPI-anchor biosynthesis</keyword>
<dbReference type="InterPro" id="IPR013717">
    <property type="entry name" value="PIG-P"/>
</dbReference>
<feature type="transmembrane region" description="Helical" evidence="8">
    <location>
        <begin position="15"/>
        <end position="35"/>
    </location>
</feature>
<organism evidence="10 11">
    <name type="scientific">Microctonus aethiopoides</name>
    <dbReference type="NCBI Taxonomy" id="144406"/>
    <lineage>
        <taxon>Eukaryota</taxon>
        <taxon>Metazoa</taxon>
        <taxon>Ecdysozoa</taxon>
        <taxon>Arthropoda</taxon>
        <taxon>Hexapoda</taxon>
        <taxon>Insecta</taxon>
        <taxon>Pterygota</taxon>
        <taxon>Neoptera</taxon>
        <taxon>Endopterygota</taxon>
        <taxon>Hymenoptera</taxon>
        <taxon>Apocrita</taxon>
        <taxon>Ichneumonoidea</taxon>
        <taxon>Braconidae</taxon>
        <taxon>Euphorinae</taxon>
        <taxon>Microctonus</taxon>
    </lineage>
</organism>
<evidence type="ECO:0000256" key="3">
    <source>
        <dbReference type="ARBA" id="ARBA00022502"/>
    </source>
</evidence>
<dbReference type="InterPro" id="IPR016542">
    <property type="entry name" value="PIG-P_GPI19"/>
</dbReference>
<dbReference type="AlphaFoldDB" id="A0AA39FWD3"/>
<keyword evidence="5 8" id="KW-1133">Transmembrane helix</keyword>
<accession>A0AA39FWD3</accession>
<sequence length="136" mass="15664">MMAKHTPAPYRPRSVYGYALYIGSNMVFFLYLVWAVVPDQFLHEKLGLTYWPLKYWAIALPIWVLTAVATFIFVIYPAMNMVMTPDIDDMRTIKDEYSLVQNGYVPGGIPPVSDIPIADVCRKLYLKPHINGYDNR</sequence>
<protein>
    <recommendedName>
        <fullName evidence="7">Phosphatidylinositol N-acetylglucosaminyltransferase subunit P</fullName>
    </recommendedName>
</protein>
<comment type="pathway">
    <text evidence="2 7">Glycolipid biosynthesis; glycosylphosphatidylinositol-anchor biosynthesis.</text>
</comment>
<evidence type="ECO:0000256" key="8">
    <source>
        <dbReference type="SAM" id="Phobius"/>
    </source>
</evidence>
<evidence type="ECO:0000256" key="5">
    <source>
        <dbReference type="ARBA" id="ARBA00022989"/>
    </source>
</evidence>
<reference evidence="10" key="1">
    <citation type="journal article" date="2023" name="bioRxiv">
        <title>Scaffold-level genome assemblies of two parasitoid biocontrol wasps reveal the parthenogenesis mechanism and an associated novel virus.</title>
        <authorList>
            <person name="Inwood S."/>
            <person name="Skelly J."/>
            <person name="Guhlin J."/>
            <person name="Harrop T."/>
            <person name="Goldson S."/>
            <person name="Dearden P."/>
        </authorList>
    </citation>
    <scope>NUCLEOTIDE SEQUENCE</scope>
    <source>
        <strain evidence="10">Irish</strain>
        <tissue evidence="10">Whole body</tissue>
    </source>
</reference>
<evidence type="ECO:0000313" key="11">
    <source>
        <dbReference type="Proteomes" id="UP001168990"/>
    </source>
</evidence>
<dbReference type="PANTHER" id="PTHR46346">
    <property type="entry name" value="PHOSPHATIDYLINOSITOL N-ACETYLGLUCOSAMINYLTRANSFERASE SUBUNIT P"/>
    <property type="match status" value="1"/>
</dbReference>
<evidence type="ECO:0000256" key="6">
    <source>
        <dbReference type="ARBA" id="ARBA00023136"/>
    </source>
</evidence>
<reference evidence="10" key="2">
    <citation type="submission" date="2023-03" db="EMBL/GenBank/DDBJ databases">
        <authorList>
            <person name="Inwood S.N."/>
            <person name="Skelly J.G."/>
            <person name="Guhlin J."/>
            <person name="Harrop T.W.R."/>
            <person name="Goldson S.G."/>
            <person name="Dearden P.K."/>
        </authorList>
    </citation>
    <scope>NUCLEOTIDE SEQUENCE</scope>
    <source>
        <strain evidence="10">Irish</strain>
        <tissue evidence="10">Whole body</tissue>
    </source>
</reference>
<comment type="similarity">
    <text evidence="7">Belongs to the PIGP family.</text>
</comment>
<evidence type="ECO:0000256" key="4">
    <source>
        <dbReference type="ARBA" id="ARBA00022692"/>
    </source>
</evidence>
<keyword evidence="6 7" id="KW-0472">Membrane</keyword>
<dbReference type="GO" id="GO:0016020">
    <property type="term" value="C:membrane"/>
    <property type="evidence" value="ECO:0007669"/>
    <property type="project" value="UniProtKB-SubCell"/>
</dbReference>
<name>A0AA39FWD3_9HYME</name>
<feature type="domain" description="PIG-P" evidence="9">
    <location>
        <begin position="13"/>
        <end position="125"/>
    </location>
</feature>
<evidence type="ECO:0000313" key="10">
    <source>
        <dbReference type="EMBL" id="KAK0176690.1"/>
    </source>
</evidence>
<dbReference type="GO" id="GO:0017176">
    <property type="term" value="F:phosphatidylinositol N-acetylglucosaminyltransferase activity"/>
    <property type="evidence" value="ECO:0007669"/>
    <property type="project" value="UniProtKB-UniRule"/>
</dbReference>
<dbReference type="InterPro" id="IPR052263">
    <property type="entry name" value="GPI_Anchor_Biosynth"/>
</dbReference>
<keyword evidence="11" id="KW-1185">Reference proteome</keyword>
<comment type="caution">
    <text evidence="10">The sequence shown here is derived from an EMBL/GenBank/DDBJ whole genome shotgun (WGS) entry which is preliminary data.</text>
</comment>
<dbReference type="GO" id="GO:0005783">
    <property type="term" value="C:endoplasmic reticulum"/>
    <property type="evidence" value="ECO:0007669"/>
    <property type="project" value="TreeGrafter"/>
</dbReference>
<dbReference type="PIRSF" id="PIRSF008765">
    <property type="entry name" value="PIG-P_GPI19"/>
    <property type="match status" value="1"/>
</dbReference>
<dbReference type="PANTHER" id="PTHR46346:SF1">
    <property type="entry name" value="PHOSPHATIDYLINOSITOL N-ACETYLGLUCOSAMINYLTRANSFERASE SUBUNIT P"/>
    <property type="match status" value="1"/>
</dbReference>
<keyword evidence="7" id="KW-0808">Transferase</keyword>
<dbReference type="GO" id="GO:0006506">
    <property type="term" value="P:GPI anchor biosynthetic process"/>
    <property type="evidence" value="ECO:0007669"/>
    <property type="project" value="UniProtKB-KW"/>
</dbReference>
<keyword evidence="4 8" id="KW-0812">Transmembrane</keyword>
<dbReference type="Proteomes" id="UP001168990">
    <property type="component" value="Unassembled WGS sequence"/>
</dbReference>
<proteinExistence type="inferred from homology"/>
<evidence type="ECO:0000256" key="2">
    <source>
        <dbReference type="ARBA" id="ARBA00004687"/>
    </source>
</evidence>
<feature type="transmembrane region" description="Helical" evidence="8">
    <location>
        <begin position="55"/>
        <end position="76"/>
    </location>
</feature>